<dbReference type="RefSeq" id="WP_259136759.1">
    <property type="nucleotide sequence ID" value="NZ_JANUXX010000001.1"/>
</dbReference>
<sequence>MDYAKEQLEDKKATSNTLLFIGNVYQSANGLAVLVKDSYYKLEKTSIKINDKLDLISLIR</sequence>
<name>A0ABT2F539_9STRE</name>
<evidence type="ECO:0000313" key="2">
    <source>
        <dbReference type="Proteomes" id="UP001206548"/>
    </source>
</evidence>
<keyword evidence="2" id="KW-1185">Reference proteome</keyword>
<gene>
    <name evidence="1" type="ORF">NXS10_01175</name>
</gene>
<reference evidence="1 2" key="1">
    <citation type="journal article" date="2023" name="Int. J. Syst. Evol. Microbiol.">
        <title>Streptococcus sciuri sp. nov., Staphylococcus marylandisciuri sp. nov. and Staphylococcus americanisciuri sp. nov., isolated from faeces of eastern grey squirrel (Sciurus carolinensis).</title>
        <authorList>
            <person name="Volokhov D.V."/>
            <person name="Zagorodnyaya T.A."/>
            <person name="Furtak V.A."/>
            <person name="Nattanmai G."/>
            <person name="Randall L."/>
            <person name="Jose S."/>
            <person name="Gao Y."/>
            <person name="Eisenberg T."/>
            <person name="Delmonte P."/>
            <person name="Blom J."/>
            <person name="Mitchell K.K."/>
        </authorList>
    </citation>
    <scope>NUCLEOTIDE SEQUENCE [LARGE SCALE GENOMIC DNA]</scope>
    <source>
        <strain evidence="1 2">SQ9-PEA</strain>
    </source>
</reference>
<evidence type="ECO:0000313" key="1">
    <source>
        <dbReference type="EMBL" id="MCS4487591.1"/>
    </source>
</evidence>
<comment type="caution">
    <text evidence="1">The sequence shown here is derived from an EMBL/GenBank/DDBJ whole genome shotgun (WGS) entry which is preliminary data.</text>
</comment>
<accession>A0ABT2F539</accession>
<dbReference type="Proteomes" id="UP001206548">
    <property type="component" value="Unassembled WGS sequence"/>
</dbReference>
<dbReference type="EMBL" id="JANUXX010000001">
    <property type="protein sequence ID" value="MCS4487591.1"/>
    <property type="molecule type" value="Genomic_DNA"/>
</dbReference>
<organism evidence="1 2">
    <name type="scientific">Streptococcus sciuri</name>
    <dbReference type="NCBI Taxonomy" id="2973939"/>
    <lineage>
        <taxon>Bacteria</taxon>
        <taxon>Bacillati</taxon>
        <taxon>Bacillota</taxon>
        <taxon>Bacilli</taxon>
        <taxon>Lactobacillales</taxon>
        <taxon>Streptococcaceae</taxon>
        <taxon>Streptococcus</taxon>
    </lineage>
</organism>
<proteinExistence type="predicted"/>
<protein>
    <submittedName>
        <fullName evidence="1">Uncharacterized protein</fullName>
    </submittedName>
</protein>